<proteinExistence type="predicted"/>
<dbReference type="EMBL" id="CM000782">
    <property type="protein sequence ID" value="AQK83289.1"/>
    <property type="molecule type" value="Genomic_DNA"/>
</dbReference>
<name>A0A1D6LVK6_MAIZE</name>
<organism evidence="1">
    <name type="scientific">Zea mays</name>
    <name type="common">Maize</name>
    <dbReference type="NCBI Taxonomy" id="4577"/>
    <lineage>
        <taxon>Eukaryota</taxon>
        <taxon>Viridiplantae</taxon>
        <taxon>Streptophyta</taxon>
        <taxon>Embryophyta</taxon>
        <taxon>Tracheophyta</taxon>
        <taxon>Spermatophyta</taxon>
        <taxon>Magnoliopsida</taxon>
        <taxon>Liliopsida</taxon>
        <taxon>Poales</taxon>
        <taxon>Poaceae</taxon>
        <taxon>PACMAD clade</taxon>
        <taxon>Panicoideae</taxon>
        <taxon>Andropogonodae</taxon>
        <taxon>Andropogoneae</taxon>
        <taxon>Tripsacinae</taxon>
        <taxon>Zea</taxon>
    </lineage>
</organism>
<dbReference type="AlphaFoldDB" id="A0A1D6LVK6"/>
<evidence type="ECO:0000313" key="1">
    <source>
        <dbReference type="EMBL" id="AQK83289.1"/>
    </source>
</evidence>
<gene>
    <name evidence="1" type="ORF">ZEAMMB73_Zm00001d037212</name>
</gene>
<reference evidence="1" key="1">
    <citation type="submission" date="2015-12" db="EMBL/GenBank/DDBJ databases">
        <title>Update maize B73 reference genome by single molecule sequencing technologies.</title>
        <authorList>
            <consortium name="Maize Genome Sequencing Project"/>
            <person name="Ware D."/>
        </authorList>
    </citation>
    <scope>NUCLEOTIDE SEQUENCE</scope>
    <source>
        <tissue evidence="1">Seedling</tissue>
    </source>
</reference>
<protein>
    <submittedName>
        <fullName evidence="1">Putative MADS-box transcription factor family protein</fullName>
    </submittedName>
</protein>
<dbReference type="EMBL" id="CM000782">
    <property type="protein sequence ID" value="AQK83299.1"/>
    <property type="molecule type" value="Genomic_DNA"/>
</dbReference>
<accession>A0A1D6LVK6</accession>
<sequence length="61" mass="7218">MWLSYHSLLGASTTSFSKFQSLNYHLESYLHKNTFFIFSISNNFSISYLQSKESFKFSIFD</sequence>